<feature type="transmembrane region" description="Helical" evidence="1">
    <location>
        <begin position="277"/>
        <end position="299"/>
    </location>
</feature>
<gene>
    <name evidence="2" type="ORF">VV02_06050</name>
</gene>
<name>A0A0K1JG10_9MICO</name>
<proteinExistence type="predicted"/>
<keyword evidence="1" id="KW-0812">Transmembrane</keyword>
<dbReference type="EMBL" id="CP011112">
    <property type="protein sequence ID" value="AKU15523.1"/>
    <property type="molecule type" value="Genomic_DNA"/>
</dbReference>
<sequence length="322" mass="33721">MAAITWEGAAMATTSRAAAAAEFRDARLVSDAIKAVLRRPLLYFGVSLVAALVGTLPSVLMSRLAQDRAEAKGAADTDFSLVAISGLGFAVGTLAVMLGIGVSMVLNPATIDDAQRLRTPVSRLLPVGTYSVLRAWPLMLPGLIPVVLVNGALGAGVAWAIGNDHPLLAVLAGLVLLAAACLFFYLFLRFILAPQVMSVERVGPLLAPWRSVELTSGDLKPRVFGVLISTGVVVGVIGTAIGQVVQRVALDYVEPSQGFSHATDLAQGARFMANSSIGTGVASFVLSPFVVAIMARVYLEARVRNGEIDPDTIRGGERLSED</sequence>
<accession>A0A0K1JG10</accession>
<feature type="transmembrane region" description="Helical" evidence="1">
    <location>
        <begin position="167"/>
        <end position="188"/>
    </location>
</feature>
<evidence type="ECO:0000313" key="2">
    <source>
        <dbReference type="EMBL" id="AKU15523.1"/>
    </source>
</evidence>
<protein>
    <recommendedName>
        <fullName evidence="4">Integral membrane protein</fullName>
    </recommendedName>
</protein>
<feature type="transmembrane region" description="Helical" evidence="1">
    <location>
        <begin position="223"/>
        <end position="245"/>
    </location>
</feature>
<reference evidence="2 3" key="1">
    <citation type="submission" date="2015-03" db="EMBL/GenBank/DDBJ databases">
        <title>Luteipulveratus halotolerans sp. nov., a novel actinobacterium (Dermacoccaceae) from Sarawak, Malaysia.</title>
        <authorList>
            <person name="Juboi H."/>
            <person name="Basik A."/>
            <person name="Shamsul S.S."/>
            <person name="Arnold P."/>
            <person name="Schmitt E.K."/>
            <person name="Sanglier J.-J."/>
            <person name="Yeo T."/>
        </authorList>
    </citation>
    <scope>NUCLEOTIDE SEQUENCE [LARGE SCALE GENOMIC DNA]</scope>
    <source>
        <strain evidence="2 3">MN07-A0370</strain>
    </source>
</reference>
<evidence type="ECO:0000313" key="3">
    <source>
        <dbReference type="Proteomes" id="UP000066480"/>
    </source>
</evidence>
<evidence type="ECO:0000256" key="1">
    <source>
        <dbReference type="SAM" id="Phobius"/>
    </source>
</evidence>
<keyword evidence="1" id="KW-0472">Membrane</keyword>
<keyword evidence="3" id="KW-1185">Reference proteome</keyword>
<organism evidence="2 3">
    <name type="scientific">Luteipulveratus mongoliensis</name>
    <dbReference type="NCBI Taxonomy" id="571913"/>
    <lineage>
        <taxon>Bacteria</taxon>
        <taxon>Bacillati</taxon>
        <taxon>Actinomycetota</taxon>
        <taxon>Actinomycetes</taxon>
        <taxon>Micrococcales</taxon>
        <taxon>Dermacoccaceae</taxon>
        <taxon>Luteipulveratus</taxon>
    </lineage>
</organism>
<dbReference type="Proteomes" id="UP000066480">
    <property type="component" value="Chromosome"/>
</dbReference>
<feature type="transmembrane region" description="Helical" evidence="1">
    <location>
        <begin position="41"/>
        <end position="61"/>
    </location>
</feature>
<keyword evidence="1" id="KW-1133">Transmembrane helix</keyword>
<dbReference type="AlphaFoldDB" id="A0A0K1JG10"/>
<dbReference type="KEGG" id="lmoi:VV02_06050"/>
<evidence type="ECO:0008006" key="4">
    <source>
        <dbReference type="Google" id="ProtNLM"/>
    </source>
</evidence>
<feature type="transmembrane region" description="Helical" evidence="1">
    <location>
        <begin position="81"/>
        <end position="106"/>
    </location>
</feature>
<feature type="transmembrane region" description="Helical" evidence="1">
    <location>
        <begin position="138"/>
        <end position="161"/>
    </location>
</feature>
<dbReference type="STRING" id="571913.VV02_06050"/>